<dbReference type="InterPro" id="IPR002553">
    <property type="entry name" value="Clathrin/coatomer_adapt-like_N"/>
</dbReference>
<dbReference type="GO" id="GO:0030123">
    <property type="term" value="C:AP-3 adaptor complex"/>
    <property type="evidence" value="ECO:0007669"/>
    <property type="project" value="InterPro"/>
</dbReference>
<dbReference type="GO" id="GO:0006623">
    <property type="term" value="P:protein targeting to vacuole"/>
    <property type="evidence" value="ECO:0007669"/>
    <property type="project" value="TreeGrafter"/>
</dbReference>
<feature type="compositionally biased region" description="Low complexity" evidence="8">
    <location>
        <begin position="743"/>
        <end position="754"/>
    </location>
</feature>
<gene>
    <name evidence="10" type="ORF">PaG_06061</name>
</gene>
<dbReference type="InterPro" id="IPR016024">
    <property type="entry name" value="ARM-type_fold"/>
</dbReference>
<feature type="compositionally biased region" description="Basic and acidic residues" evidence="8">
    <location>
        <begin position="755"/>
        <end position="774"/>
    </location>
</feature>
<comment type="similarity">
    <text evidence="2 7">Belongs to the adaptor complexes large subunit family.</text>
</comment>
<dbReference type="HOGENOM" id="CLU_001908_2_0_1"/>
<evidence type="ECO:0000256" key="6">
    <source>
        <dbReference type="ARBA" id="ARBA00023136"/>
    </source>
</evidence>
<feature type="compositionally biased region" description="Basic residues" evidence="8">
    <location>
        <begin position="836"/>
        <end position="847"/>
    </location>
</feature>
<keyword evidence="4" id="KW-0677">Repeat</keyword>
<keyword evidence="5 7" id="KW-0653">Protein transport</keyword>
<name>W3VGY6_MOEAP</name>
<evidence type="ECO:0000256" key="2">
    <source>
        <dbReference type="ARBA" id="ARBA00006613"/>
    </source>
</evidence>
<proteinExistence type="inferred from homology"/>
<dbReference type="GO" id="GO:0005794">
    <property type="term" value="C:Golgi apparatus"/>
    <property type="evidence" value="ECO:0007669"/>
    <property type="project" value="UniProtKB-SubCell"/>
</dbReference>
<evidence type="ECO:0000256" key="4">
    <source>
        <dbReference type="ARBA" id="ARBA00022737"/>
    </source>
</evidence>
<dbReference type="GO" id="GO:0010008">
    <property type="term" value="C:endosome membrane"/>
    <property type="evidence" value="ECO:0007669"/>
    <property type="project" value="TreeGrafter"/>
</dbReference>
<protein>
    <recommendedName>
        <fullName evidence="7">AP-3 complex subunit delta</fullName>
    </recommendedName>
</protein>
<evidence type="ECO:0000256" key="3">
    <source>
        <dbReference type="ARBA" id="ARBA00022448"/>
    </source>
</evidence>
<comment type="caution">
    <text evidence="10">The sequence shown here is derived from an EMBL/GenBank/DDBJ whole genome shotgun (WGS) entry which is preliminary data.</text>
</comment>
<evidence type="ECO:0000256" key="5">
    <source>
        <dbReference type="ARBA" id="ARBA00022927"/>
    </source>
</evidence>
<dbReference type="PANTHER" id="PTHR22781">
    <property type="entry name" value="DELTA ADAPTIN-RELATED"/>
    <property type="match status" value="1"/>
</dbReference>
<comment type="subcellular location">
    <subcellularLocation>
        <location evidence="1">Endomembrane system</location>
    </subcellularLocation>
    <subcellularLocation>
        <location evidence="7">Golgi apparatus</location>
    </subcellularLocation>
</comment>
<accession>W3VGY6</accession>
<evidence type="ECO:0000313" key="10">
    <source>
        <dbReference type="EMBL" id="ETS60067.1"/>
    </source>
</evidence>
<dbReference type="Proteomes" id="UP000019462">
    <property type="component" value="Unassembled WGS sequence"/>
</dbReference>
<dbReference type="PANTHER" id="PTHR22781:SF12">
    <property type="entry name" value="AP-3 COMPLEX SUBUNIT DELTA-1"/>
    <property type="match status" value="1"/>
</dbReference>
<feature type="domain" description="Clathrin/coatomer adaptor adaptin-like N-terminal" evidence="9">
    <location>
        <begin position="23"/>
        <end position="371"/>
    </location>
</feature>
<evidence type="ECO:0000256" key="7">
    <source>
        <dbReference type="PIRNR" id="PIRNR037092"/>
    </source>
</evidence>
<dbReference type="SUPFAM" id="SSF48371">
    <property type="entry name" value="ARM repeat"/>
    <property type="match status" value="1"/>
</dbReference>
<comment type="subunit">
    <text evidence="7">Adaptor protein complex 3 (AP-3) is a heterotetramer.</text>
</comment>
<keyword evidence="11" id="KW-1185">Reference proteome</keyword>
<dbReference type="InterPro" id="IPR011989">
    <property type="entry name" value="ARM-like"/>
</dbReference>
<comment type="function">
    <text evidence="7">Part of the AP-3 complex, an adaptor-related complex which is not clathrin-associated. The complex is associated with the Golgi region as well as more peripheral structures. It facilitates the budding of vesicles from the Golgi membrane.</text>
</comment>
<reference evidence="10 11" key="1">
    <citation type="journal article" date="2014" name="Genome Announc.">
        <title>Genome sequence of the basidiomycetous fungus Pseudozyma aphidis DSM70725, an efficient producer of biosurfactant mannosylerythritol lipids.</title>
        <authorList>
            <person name="Lorenz S."/>
            <person name="Guenther M."/>
            <person name="Grumaz C."/>
            <person name="Rupp S."/>
            <person name="Zibek S."/>
            <person name="Sohn K."/>
        </authorList>
    </citation>
    <scope>NUCLEOTIDE SEQUENCE [LARGE SCALE GENOMIC DNA]</scope>
    <source>
        <strain evidence="11">ATCC 32657 / CBS 517.83 / DSM 70725 / JCM 10318 / NBRC 10182 / NRRL Y-7954 / St-0401</strain>
    </source>
</reference>
<evidence type="ECO:0000256" key="8">
    <source>
        <dbReference type="SAM" id="MobiDB-lite"/>
    </source>
</evidence>
<dbReference type="EMBL" id="AWNI01000039">
    <property type="protein sequence ID" value="ETS60067.1"/>
    <property type="molecule type" value="Genomic_DNA"/>
</dbReference>
<dbReference type="Pfam" id="PF01602">
    <property type="entry name" value="Adaptin_N"/>
    <property type="match status" value="1"/>
</dbReference>
<keyword evidence="3 7" id="KW-0813">Transport</keyword>
<sequence>MFERSLSALIKGLRSHRGKDEPKYVAQVMDEIRHEVRSGDLEVKAEAVLKLTYLQMLGYPFSGANFHMLETMASSKYHHKHIGYLAAAQCFSADTDVLILSTNMIKKDLQGSNPLDVAVALNGLAHIATPDLARHLGPDVIKLLTHSKPMIRKKAILVLYALIIKSPDLLETGWDRLREKLDDPDLSVVSAAVNIICELARRDPRPFLPLSPQLFRLLTTSTNNWMLIKIIKLFGSLTPLEPRLVKKLVPPISTIISTTPAMSLLYECIHTIIIGGMLTQPGGDDLAEICVEKLAAFLTDSDQNLKYIALLALVKILPSHPHLVAQHQDVIFESIEDPDLSIRLRALELVSGMAVSRNLESIVGQLLSHLTPPSPANASAAADATGAAAAALRASLASGGAATDADPTSSSLAAITSAYNPTLSPSYRLEIVQRILALGSYDTYANVVDFSWYIDTLLHLATVPNLPDGNDVGARIRDQLIDVTARVRAIRPHATRVMAALLRDGRLLPSSDWSAASAVRKHAASSTAGTGDDMRETRKVLHAAAWILGDTIPLLLTPALYDASVCDASTSAACVHGAVKIFAFWASSISSRWADDGRKPQVDFDDIAVVTKQVVARLEAVQTMTVDAEVQERTVEYRQLFRLIEKDLEAHALTSAGADKAAEAEDLVSEEKPQVAHPPRSLDLLSPLFFNHALGPLGANAQARVAAPFDVDLYAWIVNPDAYVVLDGIDLAAHADFDEEPTPEASAAPEPAKPSAKESKAQREARLQRQRDDPFYIVDSARQPSTAAGKGGERNDDMDDIPIVRLDSLMDAAPAPAKLQPRVLEAEEMPADVPKPKPKPKPKKKAAKSAAAPADAADDDGAATPTKVVRVKKKKAASKPTASQVTID</sequence>
<feature type="compositionally biased region" description="Low complexity" evidence="8">
    <location>
        <begin position="878"/>
        <end position="888"/>
    </location>
</feature>
<evidence type="ECO:0000256" key="1">
    <source>
        <dbReference type="ARBA" id="ARBA00004308"/>
    </source>
</evidence>
<keyword evidence="7" id="KW-0333">Golgi apparatus</keyword>
<organism evidence="10 11">
    <name type="scientific">Moesziomyces aphidis</name>
    <name type="common">Pseudozyma aphidis</name>
    <dbReference type="NCBI Taxonomy" id="84754"/>
    <lineage>
        <taxon>Eukaryota</taxon>
        <taxon>Fungi</taxon>
        <taxon>Dikarya</taxon>
        <taxon>Basidiomycota</taxon>
        <taxon>Ustilaginomycotina</taxon>
        <taxon>Ustilaginomycetes</taxon>
        <taxon>Ustilaginales</taxon>
        <taxon>Ustilaginaceae</taxon>
        <taxon>Moesziomyces</taxon>
    </lineage>
</organism>
<feature type="region of interest" description="Disordered" evidence="8">
    <location>
        <begin position="812"/>
        <end position="888"/>
    </location>
</feature>
<dbReference type="AlphaFoldDB" id="W3VGY6"/>
<keyword evidence="6" id="KW-0472">Membrane</keyword>
<evidence type="ECO:0000259" key="9">
    <source>
        <dbReference type="Pfam" id="PF01602"/>
    </source>
</evidence>
<evidence type="ECO:0000313" key="11">
    <source>
        <dbReference type="Proteomes" id="UP000019462"/>
    </source>
</evidence>
<dbReference type="GO" id="GO:0006896">
    <property type="term" value="P:Golgi to vacuole transport"/>
    <property type="evidence" value="ECO:0007669"/>
    <property type="project" value="TreeGrafter"/>
</dbReference>
<feature type="region of interest" description="Disordered" evidence="8">
    <location>
        <begin position="739"/>
        <end position="799"/>
    </location>
</feature>
<dbReference type="InterPro" id="IPR017105">
    <property type="entry name" value="AP3_complex_dsu"/>
</dbReference>
<dbReference type="Gene3D" id="1.25.10.10">
    <property type="entry name" value="Leucine-rich Repeat Variant"/>
    <property type="match status" value="1"/>
</dbReference>
<dbReference type="OrthoDB" id="10264595at2759"/>
<dbReference type="PIRSF" id="PIRSF037092">
    <property type="entry name" value="AP3_complex_delta"/>
    <property type="match status" value="1"/>
</dbReference>